<dbReference type="EMBL" id="SUNJ01009290">
    <property type="protein sequence ID" value="TPP60541.1"/>
    <property type="molecule type" value="Genomic_DNA"/>
</dbReference>
<evidence type="ECO:0000256" key="1">
    <source>
        <dbReference type="SAM" id="MobiDB-lite"/>
    </source>
</evidence>
<feature type="compositionally biased region" description="Polar residues" evidence="1">
    <location>
        <begin position="53"/>
        <end position="63"/>
    </location>
</feature>
<feature type="non-terminal residue" evidence="2">
    <location>
        <position position="1"/>
    </location>
</feature>
<reference evidence="2 3" key="1">
    <citation type="submission" date="2019-04" db="EMBL/GenBank/DDBJ databases">
        <title>Annotation for the trematode Fasciola gigantica.</title>
        <authorList>
            <person name="Choi Y.-J."/>
        </authorList>
    </citation>
    <scope>NUCLEOTIDE SEQUENCE [LARGE SCALE GENOMIC DNA]</scope>
    <source>
        <strain evidence="2">Uganda_cow_1</strain>
    </source>
</reference>
<dbReference type="AlphaFoldDB" id="A0A504YJG7"/>
<comment type="caution">
    <text evidence="2">The sequence shown here is derived from an EMBL/GenBank/DDBJ whole genome shotgun (WGS) entry which is preliminary data.</text>
</comment>
<sequence>FFLPVYTVGFKGSKTSKSPEEETYNFPKQTNVKRVSNRKSKVDRKTKSPVDNVVSQNPSGYTRTSRRKHILVDCEEAATIACHVRVL</sequence>
<organism evidence="2 3">
    <name type="scientific">Fasciola gigantica</name>
    <name type="common">Giant liver fluke</name>
    <dbReference type="NCBI Taxonomy" id="46835"/>
    <lineage>
        <taxon>Eukaryota</taxon>
        <taxon>Metazoa</taxon>
        <taxon>Spiralia</taxon>
        <taxon>Lophotrochozoa</taxon>
        <taxon>Platyhelminthes</taxon>
        <taxon>Trematoda</taxon>
        <taxon>Digenea</taxon>
        <taxon>Plagiorchiida</taxon>
        <taxon>Echinostomata</taxon>
        <taxon>Echinostomatoidea</taxon>
        <taxon>Fasciolidae</taxon>
        <taxon>Fasciola</taxon>
    </lineage>
</organism>
<evidence type="ECO:0000313" key="3">
    <source>
        <dbReference type="Proteomes" id="UP000316759"/>
    </source>
</evidence>
<evidence type="ECO:0000313" key="2">
    <source>
        <dbReference type="EMBL" id="TPP60541.1"/>
    </source>
</evidence>
<proteinExistence type="predicted"/>
<protein>
    <submittedName>
        <fullName evidence="2">Uncharacterized protein</fullName>
    </submittedName>
</protein>
<gene>
    <name evidence="2" type="ORF">FGIG_08689</name>
</gene>
<accession>A0A504YJG7</accession>
<name>A0A504YJG7_FASGI</name>
<feature type="region of interest" description="Disordered" evidence="1">
    <location>
        <begin position="14"/>
        <end position="66"/>
    </location>
</feature>
<dbReference type="Proteomes" id="UP000316759">
    <property type="component" value="Unassembled WGS sequence"/>
</dbReference>
<keyword evidence="3" id="KW-1185">Reference proteome</keyword>